<dbReference type="AlphaFoldDB" id="A0A6M3Z9K5"/>
<sequence length="43" mass="5322">MKQSKKKPSQKQHERLDRFWQQMMNTNMQTLRRGKGGAYKRRK</sequence>
<protein>
    <submittedName>
        <fullName evidence="1">Uncharacterized protein</fullName>
    </submittedName>
</protein>
<dbReference type="KEGG" id="bsu:BSU11928"/>
<evidence type="ECO:0000313" key="1">
    <source>
        <dbReference type="EMBL" id="QJP87699.1"/>
    </source>
</evidence>
<reference evidence="1" key="1">
    <citation type="submission" date="2020-04" db="EMBL/GenBank/DDBJ databases">
        <title>Phage recombination drives evolution of spore-forming Bacilli.</title>
        <authorList>
            <person name="Dragos A."/>
            <person name="Kovacs A.T."/>
        </authorList>
    </citation>
    <scope>NUCLEOTIDE SEQUENCE</scope>
    <source>
        <strain evidence="1">168</strain>
    </source>
</reference>
<name>A0A6M3Z9K5_BACSU</name>
<gene>
    <name evidence="1" type="ORF">HIR78_06585</name>
</gene>
<organism evidence="1">
    <name type="scientific">Bacillus subtilis (strain 168)</name>
    <dbReference type="NCBI Taxonomy" id="224308"/>
    <lineage>
        <taxon>Bacteria</taxon>
        <taxon>Bacillati</taxon>
        <taxon>Bacillota</taxon>
        <taxon>Bacilli</taxon>
        <taxon>Bacillales</taxon>
        <taxon>Bacillaceae</taxon>
        <taxon>Bacillus</taxon>
    </lineage>
</organism>
<accession>A0A6M3Z9K5</accession>
<dbReference type="RefSeq" id="WP_009967026.1">
    <property type="nucleotide sequence ID" value="NC_000964.3"/>
</dbReference>
<proteinExistence type="predicted"/>
<dbReference type="EMBL" id="CP052842">
    <property type="protein sequence ID" value="QJP87699.1"/>
    <property type="molecule type" value="Genomic_DNA"/>
</dbReference>